<keyword evidence="3" id="KW-1185">Reference proteome</keyword>
<gene>
    <name evidence="2" type="ORF">FNW12_01870</name>
</gene>
<dbReference type="EMBL" id="VJZN01000002">
    <property type="protein sequence ID" value="TRX09886.1"/>
    <property type="molecule type" value="Genomic_DNA"/>
</dbReference>
<proteinExistence type="predicted"/>
<sequence length="140" mass="15794">MPSETFYCPHCKRQLTKSAQHYVQGEILESKSPFISLGEPPLYVTCPACGGRIDTMKMIKGEYDQLFKTGKREHLPKEQKKYDKAQTIISARVCGPMFLIPLAYGLISGAKIYWGFWGVISILVGMILIVWGYSTKVPKD</sequence>
<keyword evidence="1" id="KW-1133">Transmembrane helix</keyword>
<feature type="transmembrane region" description="Helical" evidence="1">
    <location>
        <begin position="89"/>
        <end position="107"/>
    </location>
</feature>
<protein>
    <submittedName>
        <fullName evidence="2">Uncharacterized protein</fullName>
    </submittedName>
</protein>
<name>A0ABY3CW88_9FLAO</name>
<evidence type="ECO:0000256" key="1">
    <source>
        <dbReference type="SAM" id="Phobius"/>
    </source>
</evidence>
<dbReference type="Proteomes" id="UP000318528">
    <property type="component" value="Unassembled WGS sequence"/>
</dbReference>
<organism evidence="2 3">
    <name type="scientific">Flavobacterium gawalongense</name>
    <dbReference type="NCBI Taxonomy" id="2594432"/>
    <lineage>
        <taxon>Bacteria</taxon>
        <taxon>Pseudomonadati</taxon>
        <taxon>Bacteroidota</taxon>
        <taxon>Flavobacteriia</taxon>
        <taxon>Flavobacteriales</taxon>
        <taxon>Flavobacteriaceae</taxon>
        <taxon>Flavobacterium</taxon>
    </lineage>
</organism>
<keyword evidence="1" id="KW-0472">Membrane</keyword>
<evidence type="ECO:0000313" key="2">
    <source>
        <dbReference type="EMBL" id="TRX09886.1"/>
    </source>
</evidence>
<evidence type="ECO:0000313" key="3">
    <source>
        <dbReference type="Proteomes" id="UP000318528"/>
    </source>
</evidence>
<reference evidence="2 3" key="1">
    <citation type="submission" date="2019-07" db="EMBL/GenBank/DDBJ databases">
        <title>Novel species of Flavobacterium.</title>
        <authorList>
            <person name="Liu Q."/>
            <person name="Xin Y.-H."/>
        </authorList>
    </citation>
    <scope>NUCLEOTIDE SEQUENCE [LARGE SCALE GENOMIC DNA]</scope>
    <source>
        <strain evidence="2 3">GSP39</strain>
    </source>
</reference>
<comment type="caution">
    <text evidence="2">The sequence shown here is derived from an EMBL/GenBank/DDBJ whole genome shotgun (WGS) entry which is preliminary data.</text>
</comment>
<keyword evidence="1" id="KW-0812">Transmembrane</keyword>
<accession>A0ABY3CW88</accession>
<dbReference type="RefSeq" id="WP_143386634.1">
    <property type="nucleotide sequence ID" value="NZ_VJZM01000006.1"/>
</dbReference>
<feature type="transmembrane region" description="Helical" evidence="1">
    <location>
        <begin position="113"/>
        <end position="133"/>
    </location>
</feature>